<proteinExistence type="predicted"/>
<dbReference type="AlphaFoldDB" id="A0A9P6E5A6"/>
<feature type="compositionally biased region" description="Basic and acidic residues" evidence="1">
    <location>
        <begin position="14"/>
        <end position="30"/>
    </location>
</feature>
<feature type="compositionally biased region" description="Polar residues" evidence="1">
    <location>
        <begin position="1"/>
        <end position="11"/>
    </location>
</feature>
<gene>
    <name evidence="2" type="ORF">CPB83DRAFT_840285</name>
</gene>
<name>A0A9P6E5A6_9AGAR</name>
<evidence type="ECO:0000256" key="1">
    <source>
        <dbReference type="SAM" id="MobiDB-lite"/>
    </source>
</evidence>
<reference evidence="2" key="1">
    <citation type="submission" date="2020-11" db="EMBL/GenBank/DDBJ databases">
        <authorList>
            <consortium name="DOE Joint Genome Institute"/>
            <person name="Ahrendt S."/>
            <person name="Riley R."/>
            <person name="Andreopoulos W."/>
            <person name="Labutti K."/>
            <person name="Pangilinan J."/>
            <person name="Ruiz-Duenas F.J."/>
            <person name="Barrasa J.M."/>
            <person name="Sanchez-Garcia M."/>
            <person name="Camarero S."/>
            <person name="Miyauchi S."/>
            <person name="Serrano A."/>
            <person name="Linde D."/>
            <person name="Babiker R."/>
            <person name="Drula E."/>
            <person name="Ayuso-Fernandez I."/>
            <person name="Pacheco R."/>
            <person name="Padilla G."/>
            <person name="Ferreira P."/>
            <person name="Barriuso J."/>
            <person name="Kellner H."/>
            <person name="Castanera R."/>
            <person name="Alfaro M."/>
            <person name="Ramirez L."/>
            <person name="Pisabarro A.G."/>
            <person name="Kuo A."/>
            <person name="Tritt A."/>
            <person name="Lipzen A."/>
            <person name="He G."/>
            <person name="Yan M."/>
            <person name="Ng V."/>
            <person name="Cullen D."/>
            <person name="Martin F."/>
            <person name="Rosso M.-N."/>
            <person name="Henrissat B."/>
            <person name="Hibbett D."/>
            <person name="Martinez A.T."/>
            <person name="Grigoriev I.V."/>
        </authorList>
    </citation>
    <scope>NUCLEOTIDE SEQUENCE</scope>
    <source>
        <strain evidence="2">CBS 506.95</strain>
    </source>
</reference>
<comment type="caution">
    <text evidence="2">The sequence shown here is derived from an EMBL/GenBank/DDBJ whole genome shotgun (WGS) entry which is preliminary data.</text>
</comment>
<keyword evidence="3" id="KW-1185">Reference proteome</keyword>
<accession>A0A9P6E5A6</accession>
<feature type="region of interest" description="Disordered" evidence="1">
    <location>
        <begin position="1"/>
        <end position="30"/>
    </location>
</feature>
<protein>
    <submittedName>
        <fullName evidence="2">Uncharacterized protein</fullName>
    </submittedName>
</protein>
<feature type="region of interest" description="Disordered" evidence="1">
    <location>
        <begin position="53"/>
        <end position="96"/>
    </location>
</feature>
<evidence type="ECO:0000313" key="3">
    <source>
        <dbReference type="Proteomes" id="UP000807306"/>
    </source>
</evidence>
<dbReference type="EMBL" id="MU157936">
    <property type="protein sequence ID" value="KAF9522745.1"/>
    <property type="molecule type" value="Genomic_DNA"/>
</dbReference>
<sequence>MRPLSSSQITAQRDAWRKQQEEIEREAEKQKMMQINERLKREAEYRQMIEEAKKREDEEWQARTSWTNQDGAQAQASSSTTVIPTPNKTKEFKESRVVDPLDKKARKGIPSRTGKKFVYLVEDDIIENCFPEDV</sequence>
<organism evidence="2 3">
    <name type="scientific">Crepidotus variabilis</name>
    <dbReference type="NCBI Taxonomy" id="179855"/>
    <lineage>
        <taxon>Eukaryota</taxon>
        <taxon>Fungi</taxon>
        <taxon>Dikarya</taxon>
        <taxon>Basidiomycota</taxon>
        <taxon>Agaricomycotina</taxon>
        <taxon>Agaricomycetes</taxon>
        <taxon>Agaricomycetidae</taxon>
        <taxon>Agaricales</taxon>
        <taxon>Agaricineae</taxon>
        <taxon>Crepidotaceae</taxon>
        <taxon>Crepidotus</taxon>
    </lineage>
</organism>
<evidence type="ECO:0000313" key="2">
    <source>
        <dbReference type="EMBL" id="KAF9522745.1"/>
    </source>
</evidence>
<dbReference type="Proteomes" id="UP000807306">
    <property type="component" value="Unassembled WGS sequence"/>
</dbReference>
<feature type="compositionally biased region" description="Polar residues" evidence="1">
    <location>
        <begin position="62"/>
        <end position="87"/>
    </location>
</feature>